<feature type="region of interest" description="Disordered" evidence="3">
    <location>
        <begin position="33"/>
        <end position="55"/>
    </location>
</feature>
<evidence type="ECO:0000256" key="2">
    <source>
        <dbReference type="ARBA" id="ARBA00022525"/>
    </source>
</evidence>
<dbReference type="RefSeq" id="WP_091846402.1">
    <property type="nucleotide sequence ID" value="NZ_FOCM01000008.1"/>
</dbReference>
<dbReference type="SUPFAM" id="SSF51120">
    <property type="entry name" value="beta-Roll"/>
    <property type="match status" value="2"/>
</dbReference>
<name>A0A1H8KTG1_9RHOB</name>
<dbReference type="PANTHER" id="PTHR38340:SF1">
    <property type="entry name" value="S-LAYER PROTEIN"/>
    <property type="match status" value="1"/>
</dbReference>
<dbReference type="Pfam" id="PF00353">
    <property type="entry name" value="HemolysinCabind"/>
    <property type="match status" value="4"/>
</dbReference>
<proteinExistence type="predicted"/>
<dbReference type="EMBL" id="FOCM01000008">
    <property type="protein sequence ID" value="SEN96167.1"/>
    <property type="molecule type" value="Genomic_DNA"/>
</dbReference>
<evidence type="ECO:0000256" key="3">
    <source>
        <dbReference type="SAM" id="MobiDB-lite"/>
    </source>
</evidence>
<keyword evidence="5" id="KW-1185">Reference proteome</keyword>
<reference evidence="5" key="1">
    <citation type="submission" date="2016-10" db="EMBL/GenBank/DDBJ databases">
        <authorList>
            <person name="Varghese N."/>
            <person name="Submissions S."/>
        </authorList>
    </citation>
    <scope>NUCLEOTIDE SEQUENCE [LARGE SCALE GENOMIC DNA]</scope>
    <source>
        <strain evidence="5">DSM 26893</strain>
    </source>
</reference>
<sequence length="326" mass="32403">MLFDPMLLGNAALFAGIFGASFLDLDELFGGDDDDGATVPEDASDTGTGESPLSVVMGTSGDDLIEETAPAARDYDMGDGNDTVDANVGDDTIRAGDGDDSVLGRLGDDEIDMGAGADVAEGGFGDDLIVGGDAADDGNDTLSGESGDDTLVGGAGEDLLRGGKDSDSLQGDAGNDTLEGGEGADLLVGGDGDDSLNGTYGTSTLSRTVAEDLSDTLEGGAGDDILRLGAGDFGSGGDGSDTFLIDAAILDAAPGGAADPTVIRDFTAGLDLIEVEYEGRTEPDSVVIQSRGDGSGSAIIVDGVTVAFVEGDSVLTPAQIRLVQAP</sequence>
<dbReference type="PRINTS" id="PR00313">
    <property type="entry name" value="CABNDNGRPT"/>
</dbReference>
<comment type="subcellular location">
    <subcellularLocation>
        <location evidence="1">Secreted</location>
    </subcellularLocation>
</comment>
<dbReference type="GO" id="GO:0005509">
    <property type="term" value="F:calcium ion binding"/>
    <property type="evidence" value="ECO:0007669"/>
    <property type="project" value="InterPro"/>
</dbReference>
<dbReference type="Proteomes" id="UP000199372">
    <property type="component" value="Unassembled WGS sequence"/>
</dbReference>
<dbReference type="InterPro" id="IPR050557">
    <property type="entry name" value="RTX_toxin/Mannuronan_C5-epim"/>
</dbReference>
<dbReference type="GO" id="GO:0005576">
    <property type="term" value="C:extracellular region"/>
    <property type="evidence" value="ECO:0007669"/>
    <property type="project" value="UniProtKB-SubCell"/>
</dbReference>
<dbReference type="InterPro" id="IPR018511">
    <property type="entry name" value="Hemolysin-typ_Ca-bd_CS"/>
</dbReference>
<dbReference type="AlphaFoldDB" id="A0A1H8KTG1"/>
<evidence type="ECO:0000313" key="4">
    <source>
        <dbReference type="EMBL" id="SEN96167.1"/>
    </source>
</evidence>
<dbReference type="InterPro" id="IPR011049">
    <property type="entry name" value="Serralysin-like_metalloprot_C"/>
</dbReference>
<dbReference type="PROSITE" id="PS00330">
    <property type="entry name" value="HEMOLYSIN_CALCIUM"/>
    <property type="match status" value="3"/>
</dbReference>
<evidence type="ECO:0000256" key="1">
    <source>
        <dbReference type="ARBA" id="ARBA00004613"/>
    </source>
</evidence>
<keyword evidence="2" id="KW-0964">Secreted</keyword>
<protein>
    <submittedName>
        <fullName evidence="4">Hemolysin-type calcium-binding repeat-containing protein</fullName>
    </submittedName>
</protein>
<feature type="compositionally biased region" description="Basic and acidic residues" evidence="3">
    <location>
        <begin position="158"/>
        <end position="167"/>
    </location>
</feature>
<feature type="region of interest" description="Disordered" evidence="3">
    <location>
        <begin position="131"/>
        <end position="183"/>
    </location>
</feature>
<dbReference type="InterPro" id="IPR001343">
    <property type="entry name" value="Hemolysn_Ca-bd"/>
</dbReference>
<accession>A0A1H8KTG1</accession>
<evidence type="ECO:0000313" key="5">
    <source>
        <dbReference type="Proteomes" id="UP000199372"/>
    </source>
</evidence>
<organism evidence="4 5">
    <name type="scientific">Palleronia pelagia</name>
    <dbReference type="NCBI Taxonomy" id="387096"/>
    <lineage>
        <taxon>Bacteria</taxon>
        <taxon>Pseudomonadati</taxon>
        <taxon>Pseudomonadota</taxon>
        <taxon>Alphaproteobacteria</taxon>
        <taxon>Rhodobacterales</taxon>
        <taxon>Roseobacteraceae</taxon>
        <taxon>Palleronia</taxon>
    </lineage>
</organism>
<gene>
    <name evidence="4" type="ORF">SAMN04488011_108135</name>
</gene>
<dbReference type="Gene3D" id="2.150.10.10">
    <property type="entry name" value="Serralysin-like metalloprotease, C-terminal"/>
    <property type="match status" value="3"/>
</dbReference>
<dbReference type="OrthoDB" id="7872026at2"/>
<dbReference type="PANTHER" id="PTHR38340">
    <property type="entry name" value="S-LAYER PROTEIN"/>
    <property type="match status" value="1"/>
</dbReference>